<dbReference type="InterPro" id="IPR000792">
    <property type="entry name" value="Tscrpt_reg_LuxR_C"/>
</dbReference>
<dbReference type="STRING" id="748909.SAMN05192575_101902"/>
<dbReference type="Proteomes" id="UP000199113">
    <property type="component" value="Unassembled WGS sequence"/>
</dbReference>
<evidence type="ECO:0000313" key="6">
    <source>
        <dbReference type="Proteomes" id="UP000199113"/>
    </source>
</evidence>
<dbReference type="InterPro" id="IPR036388">
    <property type="entry name" value="WH-like_DNA-bd_sf"/>
</dbReference>
<evidence type="ECO:0000256" key="2">
    <source>
        <dbReference type="ARBA" id="ARBA00023125"/>
    </source>
</evidence>
<dbReference type="PROSITE" id="PS50043">
    <property type="entry name" value="HTH_LUXR_2"/>
    <property type="match status" value="1"/>
</dbReference>
<dbReference type="PANTHER" id="PTHR44688:SF16">
    <property type="entry name" value="DNA-BINDING TRANSCRIPTIONAL ACTIVATOR DEVR_DOSR"/>
    <property type="match status" value="1"/>
</dbReference>
<protein>
    <submittedName>
        <fullName evidence="5">Regulatory protein, luxR family</fullName>
    </submittedName>
</protein>
<dbReference type="GO" id="GO:0003677">
    <property type="term" value="F:DNA binding"/>
    <property type="evidence" value="ECO:0007669"/>
    <property type="project" value="UniProtKB-KW"/>
</dbReference>
<dbReference type="AlphaFoldDB" id="A0A1I0WEW3"/>
<evidence type="ECO:0000313" key="5">
    <source>
        <dbReference type="EMBL" id="SFA86476.1"/>
    </source>
</evidence>
<feature type="domain" description="HTH luxR-type" evidence="4">
    <location>
        <begin position="152"/>
        <end position="216"/>
    </location>
</feature>
<dbReference type="GO" id="GO:0006355">
    <property type="term" value="P:regulation of DNA-templated transcription"/>
    <property type="evidence" value="ECO:0007669"/>
    <property type="project" value="InterPro"/>
</dbReference>
<dbReference type="PRINTS" id="PR00038">
    <property type="entry name" value="HTHLUXR"/>
</dbReference>
<dbReference type="Gene3D" id="1.10.10.10">
    <property type="entry name" value="Winged helix-like DNA-binding domain superfamily/Winged helix DNA-binding domain"/>
    <property type="match status" value="1"/>
</dbReference>
<gene>
    <name evidence="5" type="ORF">SAMN05192575_101902</name>
</gene>
<accession>A0A1I0WEW3</accession>
<dbReference type="RefSeq" id="WP_231263076.1">
    <property type="nucleotide sequence ID" value="NZ_FOKC01000001.1"/>
</dbReference>
<evidence type="ECO:0000259" key="4">
    <source>
        <dbReference type="PROSITE" id="PS50043"/>
    </source>
</evidence>
<keyword evidence="1" id="KW-0805">Transcription regulation</keyword>
<name>A0A1I0WEW3_9ACTN</name>
<organism evidence="5 6">
    <name type="scientific">Nocardioides alpinus</name>
    <dbReference type="NCBI Taxonomy" id="748909"/>
    <lineage>
        <taxon>Bacteria</taxon>
        <taxon>Bacillati</taxon>
        <taxon>Actinomycetota</taxon>
        <taxon>Actinomycetes</taxon>
        <taxon>Propionibacteriales</taxon>
        <taxon>Nocardioidaceae</taxon>
        <taxon>Nocardioides</taxon>
    </lineage>
</organism>
<dbReference type="SMART" id="SM00421">
    <property type="entry name" value="HTH_LUXR"/>
    <property type="match status" value="1"/>
</dbReference>
<reference evidence="5" key="1">
    <citation type="submission" date="2016-10" db="EMBL/GenBank/DDBJ databases">
        <authorList>
            <person name="de Groot N.N."/>
        </authorList>
    </citation>
    <scope>NUCLEOTIDE SEQUENCE [LARGE SCALE GENOMIC DNA]</scope>
    <source>
        <strain evidence="5">CGMCC 1.10697</strain>
    </source>
</reference>
<dbReference type="SUPFAM" id="SSF46894">
    <property type="entry name" value="C-terminal effector domain of the bipartite response regulators"/>
    <property type="match status" value="1"/>
</dbReference>
<dbReference type="CDD" id="cd06170">
    <property type="entry name" value="LuxR_C_like"/>
    <property type="match status" value="1"/>
</dbReference>
<dbReference type="Pfam" id="PF00196">
    <property type="entry name" value="GerE"/>
    <property type="match status" value="1"/>
</dbReference>
<dbReference type="PANTHER" id="PTHR44688">
    <property type="entry name" value="DNA-BINDING TRANSCRIPTIONAL ACTIVATOR DEVR_DOSR"/>
    <property type="match status" value="1"/>
</dbReference>
<evidence type="ECO:0000256" key="3">
    <source>
        <dbReference type="ARBA" id="ARBA00023163"/>
    </source>
</evidence>
<dbReference type="PROSITE" id="PS00622">
    <property type="entry name" value="HTH_LUXR_1"/>
    <property type="match status" value="1"/>
</dbReference>
<dbReference type="InterPro" id="IPR016032">
    <property type="entry name" value="Sig_transdc_resp-reg_C-effctor"/>
</dbReference>
<keyword evidence="3" id="KW-0804">Transcription</keyword>
<evidence type="ECO:0000256" key="1">
    <source>
        <dbReference type="ARBA" id="ARBA00023015"/>
    </source>
</evidence>
<keyword evidence="2" id="KW-0238">DNA-binding</keyword>
<dbReference type="EMBL" id="FOKC01000001">
    <property type="protein sequence ID" value="SFA86476.1"/>
    <property type="molecule type" value="Genomic_DNA"/>
</dbReference>
<sequence length="228" mass="24942">MPDLVLTEREQSCLRALMALEPTPGALPAPHVLALVDRLIPCDEIDVHIADSTGCVLEAVSLPHVPWGSFDPQACDGPLPLGIVHQSRDPDHQDLLRSVGVADGVVIGFRNGKDHVSQLSLDRHRSTFTDRDLAMLRMISPALQRLMRSHQTCALPSSLTLTERRVLQLVATGRSNSDIAEDLYVSVATVRKHLEHAYRKLGVHNRMAAVVAFRGGPTSAVDQVEEYA</sequence>
<proteinExistence type="predicted"/>